<dbReference type="GO" id="GO:0008170">
    <property type="term" value="F:N-methyltransferase activity"/>
    <property type="evidence" value="ECO:0007669"/>
    <property type="project" value="UniProtKB-ARBA"/>
</dbReference>
<dbReference type="GO" id="GO:0003676">
    <property type="term" value="F:nucleic acid binding"/>
    <property type="evidence" value="ECO:0007669"/>
    <property type="project" value="InterPro"/>
</dbReference>
<keyword evidence="2" id="KW-0489">Methyltransferase</keyword>
<dbReference type="PANTHER" id="PTHR47739:SF1">
    <property type="entry name" value="TRNA1(VAL) (ADENINE(37)-N6)-METHYLTRANSFERASE"/>
    <property type="match status" value="1"/>
</dbReference>
<keyword evidence="3" id="KW-1185">Reference proteome</keyword>
<dbReference type="AlphaFoldDB" id="A0A1W1V0Q8"/>
<evidence type="ECO:0000313" key="3">
    <source>
        <dbReference type="Proteomes" id="UP000192731"/>
    </source>
</evidence>
<dbReference type="STRING" id="656914.SAMN00017405_1211"/>
<dbReference type="InterPro" id="IPR029063">
    <property type="entry name" value="SAM-dependent_MTases_sf"/>
</dbReference>
<dbReference type="OrthoDB" id="9777257at2"/>
<gene>
    <name evidence="2" type="ORF">SAMN00017405_1211</name>
</gene>
<dbReference type="PANTHER" id="PTHR47739">
    <property type="entry name" value="TRNA1(VAL) (ADENINE(37)-N6)-METHYLTRANSFERASE"/>
    <property type="match status" value="1"/>
</dbReference>
<dbReference type="Proteomes" id="UP000192731">
    <property type="component" value="Unassembled WGS sequence"/>
</dbReference>
<name>A0A1W1V0Q8_DESTI</name>
<dbReference type="EMBL" id="FWWT01000013">
    <property type="protein sequence ID" value="SMB86927.1"/>
    <property type="molecule type" value="Genomic_DNA"/>
</dbReference>
<keyword evidence="2" id="KW-0808">Transferase</keyword>
<dbReference type="PROSITE" id="PS00092">
    <property type="entry name" value="N6_MTASE"/>
    <property type="match status" value="1"/>
</dbReference>
<dbReference type="GO" id="GO:0032259">
    <property type="term" value="P:methylation"/>
    <property type="evidence" value="ECO:0007669"/>
    <property type="project" value="UniProtKB-KW"/>
</dbReference>
<organism evidence="2 3">
    <name type="scientific">Desulfonispora thiosulfatigenes DSM 11270</name>
    <dbReference type="NCBI Taxonomy" id="656914"/>
    <lineage>
        <taxon>Bacteria</taxon>
        <taxon>Bacillati</taxon>
        <taxon>Bacillota</taxon>
        <taxon>Clostridia</taxon>
        <taxon>Eubacteriales</taxon>
        <taxon>Peptococcaceae</taxon>
        <taxon>Desulfonispora</taxon>
    </lineage>
</organism>
<evidence type="ECO:0000313" key="2">
    <source>
        <dbReference type="EMBL" id="SMB86927.1"/>
    </source>
</evidence>
<reference evidence="2 3" key="1">
    <citation type="submission" date="2017-04" db="EMBL/GenBank/DDBJ databases">
        <authorList>
            <person name="Afonso C.L."/>
            <person name="Miller P.J."/>
            <person name="Scott M.A."/>
            <person name="Spackman E."/>
            <person name="Goraichik I."/>
            <person name="Dimitrov K.M."/>
            <person name="Suarez D.L."/>
            <person name="Swayne D.E."/>
        </authorList>
    </citation>
    <scope>NUCLEOTIDE SEQUENCE [LARGE SCALE GENOMIC DNA]</scope>
    <source>
        <strain evidence="2 3">DSM 11270</strain>
    </source>
</reference>
<dbReference type="GO" id="GO:0008757">
    <property type="term" value="F:S-adenosylmethionine-dependent methyltransferase activity"/>
    <property type="evidence" value="ECO:0007669"/>
    <property type="project" value="UniProtKB-ARBA"/>
</dbReference>
<accession>A0A1W1V0Q8</accession>
<proteinExistence type="predicted"/>
<dbReference type="SUPFAM" id="SSF53335">
    <property type="entry name" value="S-adenosyl-L-methionine-dependent methyltransferases"/>
    <property type="match status" value="1"/>
</dbReference>
<dbReference type="RefSeq" id="WP_159446264.1">
    <property type="nucleotide sequence ID" value="NZ_FWWT01000013.1"/>
</dbReference>
<sequence>MHGIFGENVEIKDDETIDDLKLQGLRIIQKKKGFRFAIDAVLLAHFATIKKRDQVIDLGTGTAVIPLLMSTRQEDLKLTGVEIQSEIVEMANRSIVFNKLDNIKIIEADLNLLDSSLNQRFNLVVSNPPYFPLNGGKVSSLGAEAIARHEIKCNLRQVVQVAAKLIKGQGRFALIHKAERLGEIFSEFEKAKIIPKRLQMVHSGLKRGATLVLVEGQRDVKVGLEILKPLIIYNEDGYYSRDILEIYDGGGDQC</sequence>
<dbReference type="CDD" id="cd02440">
    <property type="entry name" value="AdoMet_MTases"/>
    <property type="match status" value="1"/>
</dbReference>
<dbReference type="Pfam" id="PF05175">
    <property type="entry name" value="MTS"/>
    <property type="match status" value="1"/>
</dbReference>
<dbReference type="InterPro" id="IPR050210">
    <property type="entry name" value="tRNA_Adenine-N(6)_MTase"/>
</dbReference>
<dbReference type="InterPro" id="IPR007848">
    <property type="entry name" value="Small_mtfrase_dom"/>
</dbReference>
<dbReference type="Gene3D" id="3.40.50.150">
    <property type="entry name" value="Vaccinia Virus protein VP39"/>
    <property type="match status" value="1"/>
</dbReference>
<dbReference type="InterPro" id="IPR002052">
    <property type="entry name" value="DNA_methylase_N6_adenine_CS"/>
</dbReference>
<protein>
    <submittedName>
        <fullName evidence="2">tRNA1(Val) A37 N6-methylase TrmN6</fullName>
    </submittedName>
</protein>
<feature type="domain" description="Methyltransferase small" evidence="1">
    <location>
        <begin position="41"/>
        <end position="130"/>
    </location>
</feature>
<evidence type="ECO:0000259" key="1">
    <source>
        <dbReference type="Pfam" id="PF05175"/>
    </source>
</evidence>